<evidence type="ECO:0000313" key="9">
    <source>
        <dbReference type="EMBL" id="KAF4983407.1"/>
    </source>
</evidence>
<comment type="subcellular location">
    <subcellularLocation>
        <location evidence="1">Membrane</location>
        <topology evidence="1">Multi-pass membrane protein</topology>
    </subcellularLocation>
</comment>
<feature type="transmembrane region" description="Helical" evidence="7">
    <location>
        <begin position="171"/>
        <end position="196"/>
    </location>
</feature>
<comment type="caution">
    <text evidence="9">The sequence shown here is derived from an EMBL/GenBank/DDBJ whole genome shotgun (WGS) entry which is preliminary data.</text>
</comment>
<evidence type="ECO:0000256" key="3">
    <source>
        <dbReference type="ARBA" id="ARBA00022989"/>
    </source>
</evidence>
<keyword evidence="10" id="KW-1185">Reference proteome</keyword>
<dbReference type="InterPro" id="IPR049326">
    <property type="entry name" value="Rhodopsin_dom_fungi"/>
</dbReference>
<feature type="transmembrane region" description="Helical" evidence="7">
    <location>
        <begin position="129"/>
        <end position="151"/>
    </location>
</feature>
<feature type="transmembrane region" description="Helical" evidence="7">
    <location>
        <begin position="96"/>
        <end position="117"/>
    </location>
</feature>
<organism evidence="9 10">
    <name type="scientific">Fusarium zealandicum</name>
    <dbReference type="NCBI Taxonomy" id="1053134"/>
    <lineage>
        <taxon>Eukaryota</taxon>
        <taxon>Fungi</taxon>
        <taxon>Dikarya</taxon>
        <taxon>Ascomycota</taxon>
        <taxon>Pezizomycotina</taxon>
        <taxon>Sordariomycetes</taxon>
        <taxon>Hypocreomycetidae</taxon>
        <taxon>Hypocreales</taxon>
        <taxon>Nectriaceae</taxon>
        <taxon>Fusarium</taxon>
        <taxon>Fusarium staphyleae species complex</taxon>
    </lineage>
</organism>
<sequence>MEPPPLPSNPNENAGPEIIAATSVVVALATIAVVARLYVRLSMIRNIGWDDGFMVAAMVLSWAGQILIYVQVAYGVGKHAGDIDWETYMVGKKLNFLSQPIFLIAICVVKLSVGCALMRIASTKFYRRLILGIMIFMAVYTISCLFCKDLRVLWRDDVTRQCWTLPTITALLYTNSALNITTDFLFAIVIPLPMLWNLNVHLRTRLSLLGILSLGVFVSAAAIIKVCYLANYGKYGDVLWDSRYIIIWAVVELNVGIVGGTLPSLRPLFKQYLGSYYGKNSRHTPNTGPNSYGRGTLRSGSNWNRLGSDRRGDDTGDEASSQRAINASIAEYELRDRATAPSDNIHKTTILTECDAKVSDESANRFAYGNPRGITKTTTTTIESSKH</sequence>
<evidence type="ECO:0000259" key="8">
    <source>
        <dbReference type="Pfam" id="PF20684"/>
    </source>
</evidence>
<protein>
    <recommendedName>
        <fullName evidence="8">Rhodopsin domain-containing protein</fullName>
    </recommendedName>
</protein>
<reference evidence="9" key="2">
    <citation type="submission" date="2020-05" db="EMBL/GenBank/DDBJ databases">
        <authorList>
            <person name="Kim H.-S."/>
            <person name="Proctor R.H."/>
            <person name="Brown D.W."/>
        </authorList>
    </citation>
    <scope>NUCLEOTIDE SEQUENCE</scope>
    <source>
        <strain evidence="9">NRRL 22465</strain>
    </source>
</reference>
<keyword evidence="2 7" id="KW-0812">Transmembrane</keyword>
<name>A0A8H4XQ66_9HYPO</name>
<keyword evidence="4 7" id="KW-0472">Membrane</keyword>
<evidence type="ECO:0000256" key="2">
    <source>
        <dbReference type="ARBA" id="ARBA00022692"/>
    </source>
</evidence>
<dbReference type="OrthoDB" id="5022096at2759"/>
<dbReference type="InterPro" id="IPR052337">
    <property type="entry name" value="SAT4-like"/>
</dbReference>
<feature type="transmembrane region" description="Helical" evidence="7">
    <location>
        <begin position="18"/>
        <end position="39"/>
    </location>
</feature>
<proteinExistence type="inferred from homology"/>
<dbReference type="GO" id="GO:0016020">
    <property type="term" value="C:membrane"/>
    <property type="evidence" value="ECO:0007669"/>
    <property type="project" value="UniProtKB-SubCell"/>
</dbReference>
<evidence type="ECO:0000256" key="7">
    <source>
        <dbReference type="SAM" id="Phobius"/>
    </source>
</evidence>
<gene>
    <name evidence="9" type="ORF">FZEAL_1136</name>
</gene>
<accession>A0A8H4XQ66</accession>
<keyword evidence="3 7" id="KW-1133">Transmembrane helix</keyword>
<feature type="transmembrane region" description="Helical" evidence="7">
    <location>
        <begin position="244"/>
        <end position="265"/>
    </location>
</feature>
<feature type="transmembrane region" description="Helical" evidence="7">
    <location>
        <begin position="208"/>
        <end position="232"/>
    </location>
</feature>
<evidence type="ECO:0000256" key="1">
    <source>
        <dbReference type="ARBA" id="ARBA00004141"/>
    </source>
</evidence>
<feature type="domain" description="Rhodopsin" evidence="8">
    <location>
        <begin position="35"/>
        <end position="270"/>
    </location>
</feature>
<feature type="transmembrane region" description="Helical" evidence="7">
    <location>
        <begin position="51"/>
        <end position="76"/>
    </location>
</feature>
<dbReference type="PANTHER" id="PTHR33048">
    <property type="entry name" value="PTH11-LIKE INTEGRAL MEMBRANE PROTEIN (AFU_ORTHOLOGUE AFUA_5G11245)"/>
    <property type="match status" value="1"/>
</dbReference>
<evidence type="ECO:0000256" key="6">
    <source>
        <dbReference type="SAM" id="MobiDB-lite"/>
    </source>
</evidence>
<evidence type="ECO:0000256" key="4">
    <source>
        <dbReference type="ARBA" id="ARBA00023136"/>
    </source>
</evidence>
<dbReference type="PANTHER" id="PTHR33048:SF167">
    <property type="entry name" value="INTEGRAL MEMBRANE PROTEIN"/>
    <property type="match status" value="1"/>
</dbReference>
<dbReference type="Proteomes" id="UP000635477">
    <property type="component" value="Unassembled WGS sequence"/>
</dbReference>
<feature type="region of interest" description="Disordered" evidence="6">
    <location>
        <begin position="280"/>
        <end position="322"/>
    </location>
</feature>
<dbReference type="AlphaFoldDB" id="A0A8H4XQ66"/>
<reference evidence="9" key="1">
    <citation type="journal article" date="2020" name="BMC Genomics">
        <title>Correction to: Identification and distribution of gene clusters required for synthesis of sphingolipid metabolism inhibitors in diverse species of the filamentous fungus Fusarium.</title>
        <authorList>
            <person name="Kim H.S."/>
            <person name="Lohmar J.M."/>
            <person name="Busman M."/>
            <person name="Brown D.W."/>
            <person name="Naumann T.A."/>
            <person name="Divon H.H."/>
            <person name="Lysoe E."/>
            <person name="Uhlig S."/>
            <person name="Proctor R.H."/>
        </authorList>
    </citation>
    <scope>NUCLEOTIDE SEQUENCE</scope>
    <source>
        <strain evidence="9">NRRL 22465</strain>
    </source>
</reference>
<dbReference type="EMBL" id="JABEYC010000065">
    <property type="protein sequence ID" value="KAF4983407.1"/>
    <property type="molecule type" value="Genomic_DNA"/>
</dbReference>
<dbReference type="Pfam" id="PF20684">
    <property type="entry name" value="Fung_rhodopsin"/>
    <property type="match status" value="1"/>
</dbReference>
<comment type="similarity">
    <text evidence="5">Belongs to the SAT4 family.</text>
</comment>
<evidence type="ECO:0000256" key="5">
    <source>
        <dbReference type="ARBA" id="ARBA00038359"/>
    </source>
</evidence>
<evidence type="ECO:0000313" key="10">
    <source>
        <dbReference type="Proteomes" id="UP000635477"/>
    </source>
</evidence>